<organism evidence="1 3">
    <name type="scientific">Dreissena polymorpha</name>
    <name type="common">Zebra mussel</name>
    <name type="synonym">Mytilus polymorpha</name>
    <dbReference type="NCBI Taxonomy" id="45954"/>
    <lineage>
        <taxon>Eukaryota</taxon>
        <taxon>Metazoa</taxon>
        <taxon>Spiralia</taxon>
        <taxon>Lophotrochozoa</taxon>
        <taxon>Mollusca</taxon>
        <taxon>Bivalvia</taxon>
        <taxon>Autobranchia</taxon>
        <taxon>Heteroconchia</taxon>
        <taxon>Euheterodonta</taxon>
        <taxon>Imparidentia</taxon>
        <taxon>Neoheterodontei</taxon>
        <taxon>Myida</taxon>
        <taxon>Dreissenoidea</taxon>
        <taxon>Dreissenidae</taxon>
        <taxon>Dreissena</taxon>
    </lineage>
</organism>
<dbReference type="Proteomes" id="UP000828390">
    <property type="component" value="Unassembled WGS sequence"/>
</dbReference>
<evidence type="ECO:0000313" key="1">
    <source>
        <dbReference type="EMBL" id="KAH3738522.1"/>
    </source>
</evidence>
<proteinExistence type="predicted"/>
<dbReference type="EMBL" id="JAIWYP010000011">
    <property type="protein sequence ID" value="KAH3738522.1"/>
    <property type="molecule type" value="Genomic_DNA"/>
</dbReference>
<reference evidence="1" key="1">
    <citation type="journal article" date="2019" name="bioRxiv">
        <title>The Genome of the Zebra Mussel, Dreissena polymorpha: A Resource for Invasive Species Research.</title>
        <authorList>
            <person name="McCartney M.A."/>
            <person name="Auch B."/>
            <person name="Kono T."/>
            <person name="Mallez S."/>
            <person name="Zhang Y."/>
            <person name="Obille A."/>
            <person name="Becker A."/>
            <person name="Abrahante J.E."/>
            <person name="Garbe J."/>
            <person name="Badalamenti J.P."/>
            <person name="Herman A."/>
            <person name="Mangelson H."/>
            <person name="Liachko I."/>
            <person name="Sullivan S."/>
            <person name="Sone E.D."/>
            <person name="Koren S."/>
            <person name="Silverstein K.A.T."/>
            <person name="Beckman K.B."/>
            <person name="Gohl D.M."/>
        </authorList>
    </citation>
    <scope>NUCLEOTIDE SEQUENCE</scope>
    <source>
        <strain evidence="1">Duluth1</strain>
        <tissue evidence="1">Whole animal</tissue>
    </source>
</reference>
<sequence>MPILFDVADVASSVLIPLKSLGLPLERLGRELPSSPCSPVSVSLEAPSTAHLSGTHQSAVDGHEVQAISSETPMEATHPHPVPNNLPVLSNTLTKWDRDVLTRLPKSRAI</sequence>
<accession>A0A9D4D5J1</accession>
<dbReference type="EMBL" id="JAIWYP010000004">
    <property type="protein sequence ID" value="KAH3842344.1"/>
    <property type="molecule type" value="Genomic_DNA"/>
</dbReference>
<evidence type="ECO:0000313" key="3">
    <source>
        <dbReference type="Proteomes" id="UP000828390"/>
    </source>
</evidence>
<name>A0A9D4D5J1_DREPO</name>
<keyword evidence="3" id="KW-1185">Reference proteome</keyword>
<evidence type="ECO:0000313" key="2">
    <source>
        <dbReference type="EMBL" id="KAH3842344.1"/>
    </source>
</evidence>
<comment type="caution">
    <text evidence="1">The sequence shown here is derived from an EMBL/GenBank/DDBJ whole genome shotgun (WGS) entry which is preliminary data.</text>
</comment>
<protein>
    <submittedName>
        <fullName evidence="1">Uncharacterized protein</fullName>
    </submittedName>
</protein>
<gene>
    <name evidence="1" type="ORF">DPMN_045159</name>
    <name evidence="2" type="ORF">DPMN_115841</name>
</gene>
<dbReference type="AlphaFoldDB" id="A0A9D4D5J1"/>
<reference evidence="1" key="2">
    <citation type="submission" date="2020-11" db="EMBL/GenBank/DDBJ databases">
        <authorList>
            <person name="McCartney M.A."/>
            <person name="Auch B."/>
            <person name="Kono T."/>
            <person name="Mallez S."/>
            <person name="Becker A."/>
            <person name="Gohl D.M."/>
            <person name="Silverstein K.A.T."/>
            <person name="Koren S."/>
            <person name="Bechman K.B."/>
            <person name="Herman A."/>
            <person name="Abrahante J.E."/>
            <person name="Garbe J."/>
        </authorList>
    </citation>
    <scope>NUCLEOTIDE SEQUENCE</scope>
    <source>
        <strain evidence="1">Duluth1</strain>
        <tissue evidence="1">Whole animal</tissue>
    </source>
</reference>